<evidence type="ECO:0000256" key="4">
    <source>
        <dbReference type="ARBA" id="ARBA00023125"/>
    </source>
</evidence>
<keyword evidence="9" id="KW-1185">Reference proteome</keyword>
<reference evidence="8 9" key="1">
    <citation type="journal article" date="2021" name="Nat. Plants">
        <title>The Taxus genome provides insights into paclitaxel biosynthesis.</title>
        <authorList>
            <person name="Xiong X."/>
            <person name="Gou J."/>
            <person name="Liao Q."/>
            <person name="Li Y."/>
            <person name="Zhou Q."/>
            <person name="Bi G."/>
            <person name="Li C."/>
            <person name="Du R."/>
            <person name="Wang X."/>
            <person name="Sun T."/>
            <person name="Guo L."/>
            <person name="Liang H."/>
            <person name="Lu P."/>
            <person name="Wu Y."/>
            <person name="Zhang Z."/>
            <person name="Ro D.K."/>
            <person name="Shang Y."/>
            <person name="Huang S."/>
            <person name="Yan J."/>
        </authorList>
    </citation>
    <scope>NUCLEOTIDE SEQUENCE [LARGE SCALE GENOMIC DNA]</scope>
    <source>
        <strain evidence="8">Ta-2019</strain>
    </source>
</reference>
<protein>
    <recommendedName>
        <fullName evidence="7">BHLH domain-containing protein</fullName>
    </recommendedName>
</protein>
<dbReference type="OMA" id="HMGERTM"/>
<feature type="non-terminal residue" evidence="8">
    <location>
        <position position="251"/>
    </location>
</feature>
<keyword evidence="5" id="KW-0804">Transcription</keyword>
<evidence type="ECO:0000256" key="2">
    <source>
        <dbReference type="ARBA" id="ARBA00011738"/>
    </source>
</evidence>
<dbReference type="InterPro" id="IPR011598">
    <property type="entry name" value="bHLH_dom"/>
</dbReference>
<dbReference type="Gene3D" id="4.10.280.10">
    <property type="entry name" value="Helix-loop-helix DNA-binding domain"/>
    <property type="match status" value="1"/>
</dbReference>
<dbReference type="InterPro" id="IPR054502">
    <property type="entry name" value="bHLH-TF_ACT-like_plant"/>
</dbReference>
<dbReference type="PANTHER" id="PTHR31945:SF11">
    <property type="entry name" value="TRANSCRIPTION FACTOR ABORTED MICROSPORES"/>
    <property type="match status" value="1"/>
</dbReference>
<dbReference type="Pfam" id="PF22754">
    <property type="entry name" value="bHLH-TF_ACT-like_plant"/>
    <property type="match status" value="1"/>
</dbReference>
<keyword evidence="3" id="KW-0805">Transcription regulation</keyword>
<sequence>MGKAAVEYSPLLDFNEPNPGVMDDGFVVADLEDEGWSCFTMDDLLWTSSHDLPALPSPFATDCNTMDPVIYVSSSEEDKSARSSDCKTLLSERRRRSRLNHRLYALRSLVPNITKMDKASIVGDAISYVQELQKQVKEIESEITELESNVITGPFHTVITDVDVEIGNALSHTKTARKIILQLAVFKVEERTFHIRVSCEKGPGVLVRFTKALESLELDFHNANLTFFDGQIINTATVKINKCEESVDGET</sequence>
<evidence type="ECO:0000313" key="8">
    <source>
        <dbReference type="EMBL" id="KAH9323652.1"/>
    </source>
</evidence>
<dbReference type="InterPro" id="IPR036638">
    <property type="entry name" value="HLH_DNA-bd_sf"/>
</dbReference>
<dbReference type="GO" id="GO:0046983">
    <property type="term" value="F:protein dimerization activity"/>
    <property type="evidence" value="ECO:0007669"/>
    <property type="project" value="InterPro"/>
</dbReference>
<comment type="caution">
    <text evidence="8">The sequence shown here is derived from an EMBL/GenBank/DDBJ whole genome shotgun (WGS) entry which is preliminary data.</text>
</comment>
<dbReference type="PROSITE" id="PS50888">
    <property type="entry name" value="BHLH"/>
    <property type="match status" value="1"/>
</dbReference>
<evidence type="ECO:0000256" key="5">
    <source>
        <dbReference type="ARBA" id="ARBA00023163"/>
    </source>
</evidence>
<proteinExistence type="predicted"/>
<dbReference type="SUPFAM" id="SSF47459">
    <property type="entry name" value="HLH, helix-loop-helix DNA-binding domain"/>
    <property type="match status" value="1"/>
</dbReference>
<dbReference type="Pfam" id="PF00010">
    <property type="entry name" value="HLH"/>
    <property type="match status" value="1"/>
</dbReference>
<dbReference type="AlphaFoldDB" id="A0AA38GI53"/>
<dbReference type="InterPro" id="IPR051358">
    <property type="entry name" value="TF_AMS/ICE1/BHLH6-like"/>
</dbReference>
<dbReference type="EMBL" id="JAHRHJ020000003">
    <property type="protein sequence ID" value="KAH9323652.1"/>
    <property type="molecule type" value="Genomic_DNA"/>
</dbReference>
<evidence type="ECO:0000259" key="7">
    <source>
        <dbReference type="PROSITE" id="PS50888"/>
    </source>
</evidence>
<evidence type="ECO:0000256" key="1">
    <source>
        <dbReference type="ARBA" id="ARBA00004123"/>
    </source>
</evidence>
<keyword evidence="6" id="KW-0539">Nucleus</keyword>
<dbReference type="FunFam" id="4.10.280.10:FF:000096">
    <property type="entry name" value="Basic helix-loop-helix (BHLH) DNA-binding superfamily protein"/>
    <property type="match status" value="1"/>
</dbReference>
<feature type="domain" description="BHLH" evidence="7">
    <location>
        <begin position="83"/>
        <end position="132"/>
    </location>
</feature>
<dbReference type="PANTHER" id="PTHR31945">
    <property type="entry name" value="TRANSCRIPTION FACTOR SCREAM2-RELATED"/>
    <property type="match status" value="1"/>
</dbReference>
<dbReference type="GO" id="GO:0043565">
    <property type="term" value="F:sequence-specific DNA binding"/>
    <property type="evidence" value="ECO:0007669"/>
    <property type="project" value="TreeGrafter"/>
</dbReference>
<organism evidence="8 9">
    <name type="scientific">Taxus chinensis</name>
    <name type="common">Chinese yew</name>
    <name type="synonym">Taxus wallichiana var. chinensis</name>
    <dbReference type="NCBI Taxonomy" id="29808"/>
    <lineage>
        <taxon>Eukaryota</taxon>
        <taxon>Viridiplantae</taxon>
        <taxon>Streptophyta</taxon>
        <taxon>Embryophyta</taxon>
        <taxon>Tracheophyta</taxon>
        <taxon>Spermatophyta</taxon>
        <taxon>Pinopsida</taxon>
        <taxon>Pinidae</taxon>
        <taxon>Conifers II</taxon>
        <taxon>Cupressales</taxon>
        <taxon>Taxaceae</taxon>
        <taxon>Taxus</taxon>
    </lineage>
</organism>
<keyword evidence="4" id="KW-0238">DNA-binding</keyword>
<dbReference type="SMART" id="SM00353">
    <property type="entry name" value="HLH"/>
    <property type="match status" value="1"/>
</dbReference>
<dbReference type="GO" id="GO:0005634">
    <property type="term" value="C:nucleus"/>
    <property type="evidence" value="ECO:0007669"/>
    <property type="project" value="UniProtKB-SubCell"/>
</dbReference>
<accession>A0AA38GI53</accession>
<evidence type="ECO:0000256" key="6">
    <source>
        <dbReference type="ARBA" id="ARBA00023242"/>
    </source>
</evidence>
<comment type="subunit">
    <text evidence="2">Homodimer.</text>
</comment>
<gene>
    <name evidence="8" type="ORF">KI387_018291</name>
</gene>
<evidence type="ECO:0000256" key="3">
    <source>
        <dbReference type="ARBA" id="ARBA00023015"/>
    </source>
</evidence>
<evidence type="ECO:0000313" key="9">
    <source>
        <dbReference type="Proteomes" id="UP000824469"/>
    </source>
</evidence>
<dbReference type="Proteomes" id="UP000824469">
    <property type="component" value="Unassembled WGS sequence"/>
</dbReference>
<name>A0AA38GI53_TAXCH</name>
<dbReference type="GO" id="GO:0003700">
    <property type="term" value="F:DNA-binding transcription factor activity"/>
    <property type="evidence" value="ECO:0007669"/>
    <property type="project" value="TreeGrafter"/>
</dbReference>
<comment type="subcellular location">
    <subcellularLocation>
        <location evidence="1">Nucleus</location>
    </subcellularLocation>
</comment>